<feature type="domain" description="Ketoreductase" evidence="4">
    <location>
        <begin position="13"/>
        <end position="194"/>
    </location>
</feature>
<dbReference type="Proteomes" id="UP000542125">
    <property type="component" value="Unassembled WGS sequence"/>
</dbReference>
<keyword evidence="6" id="KW-1185">Reference proteome</keyword>
<comment type="caution">
    <text evidence="5">The sequence shown here is derived from an EMBL/GenBank/DDBJ whole genome shotgun (WGS) entry which is preliminary data.</text>
</comment>
<dbReference type="InterPro" id="IPR020904">
    <property type="entry name" value="Sc_DH/Rdtase_CS"/>
</dbReference>
<keyword evidence="2" id="KW-0560">Oxidoreductase</keyword>
<keyword evidence="3" id="KW-0520">NAD</keyword>
<dbReference type="InterPro" id="IPR057326">
    <property type="entry name" value="KR_dom"/>
</dbReference>
<reference evidence="5 6" key="1">
    <citation type="submission" date="2020-07" db="EMBL/GenBank/DDBJ databases">
        <title>Genomic Encyclopedia of Type Strains, Phase IV (KMG-V): Genome sequencing to study the core and pangenomes of soil and plant-associated prokaryotes.</title>
        <authorList>
            <person name="Whitman W."/>
        </authorList>
    </citation>
    <scope>NUCLEOTIDE SEQUENCE [LARGE SCALE GENOMIC DNA]</scope>
    <source>
        <strain evidence="5 6">SAS40</strain>
    </source>
</reference>
<dbReference type="PRINTS" id="PR00080">
    <property type="entry name" value="SDRFAMILY"/>
</dbReference>
<dbReference type="InterPro" id="IPR036291">
    <property type="entry name" value="NAD(P)-bd_dom_sf"/>
</dbReference>
<protein>
    <submittedName>
        <fullName evidence="5">NAD(P)-dependent dehydrogenase (Short-subunit alcohol dehydrogenase family)</fullName>
    </submittedName>
</protein>
<proteinExistence type="inferred from homology"/>
<evidence type="ECO:0000259" key="4">
    <source>
        <dbReference type="SMART" id="SM00822"/>
    </source>
</evidence>
<dbReference type="PROSITE" id="PS00061">
    <property type="entry name" value="ADH_SHORT"/>
    <property type="match status" value="1"/>
</dbReference>
<dbReference type="GO" id="GO:0016491">
    <property type="term" value="F:oxidoreductase activity"/>
    <property type="evidence" value="ECO:0007669"/>
    <property type="project" value="UniProtKB-KW"/>
</dbReference>
<dbReference type="SMART" id="SM00822">
    <property type="entry name" value="PKS_KR"/>
    <property type="match status" value="1"/>
</dbReference>
<dbReference type="PRINTS" id="PR00081">
    <property type="entry name" value="GDHRDH"/>
</dbReference>
<dbReference type="PANTHER" id="PTHR24321">
    <property type="entry name" value="DEHYDROGENASES, SHORT CHAIN"/>
    <property type="match status" value="1"/>
</dbReference>
<dbReference type="PANTHER" id="PTHR24321:SF8">
    <property type="entry name" value="ESTRADIOL 17-BETA-DEHYDROGENASE 8-RELATED"/>
    <property type="match status" value="1"/>
</dbReference>
<organism evidence="5 6">
    <name type="scientific">Pigmentiphaga litoralis</name>
    <dbReference type="NCBI Taxonomy" id="516702"/>
    <lineage>
        <taxon>Bacteria</taxon>
        <taxon>Pseudomonadati</taxon>
        <taxon>Pseudomonadota</taxon>
        <taxon>Betaproteobacteria</taxon>
        <taxon>Burkholderiales</taxon>
        <taxon>Alcaligenaceae</taxon>
        <taxon>Pigmentiphaga</taxon>
    </lineage>
</organism>
<dbReference type="EMBL" id="JACBYR010000001">
    <property type="protein sequence ID" value="NYE82856.1"/>
    <property type="molecule type" value="Genomic_DNA"/>
</dbReference>
<dbReference type="AlphaFoldDB" id="A0A7Y9ITP9"/>
<comment type="similarity">
    <text evidence="1">Belongs to the short-chain dehydrogenases/reductases (SDR) family.</text>
</comment>
<evidence type="ECO:0000256" key="1">
    <source>
        <dbReference type="ARBA" id="ARBA00006484"/>
    </source>
</evidence>
<dbReference type="Pfam" id="PF13561">
    <property type="entry name" value="adh_short_C2"/>
    <property type="match status" value="1"/>
</dbReference>
<dbReference type="CDD" id="cd05233">
    <property type="entry name" value="SDR_c"/>
    <property type="match status" value="1"/>
</dbReference>
<dbReference type="SUPFAM" id="SSF51735">
    <property type="entry name" value="NAD(P)-binding Rossmann-fold domains"/>
    <property type="match status" value="1"/>
</dbReference>
<evidence type="ECO:0000256" key="2">
    <source>
        <dbReference type="ARBA" id="ARBA00023002"/>
    </source>
</evidence>
<evidence type="ECO:0000256" key="3">
    <source>
        <dbReference type="ARBA" id="ARBA00023027"/>
    </source>
</evidence>
<dbReference type="FunFam" id="3.40.50.720:FF:000084">
    <property type="entry name" value="Short-chain dehydrogenase reductase"/>
    <property type="match status" value="1"/>
</dbReference>
<accession>A0A7Y9ITP9</accession>
<evidence type="ECO:0000313" key="6">
    <source>
        <dbReference type="Proteomes" id="UP000542125"/>
    </source>
</evidence>
<gene>
    <name evidence="5" type="ORF">FHW18_002127</name>
</gene>
<sequence length="256" mass="26817">MNSTVSNNLLAGRRILVTGAARGLGFEFAVALAKAGAKVVMADILADLLASSVQRLQADGLDVFGVTVDLADQASIKQCADQSVAWLGALDGLVNNAAITNSGGKTAFELDPKVWDLVMNVNVRGTWLMTTACHEALKASGRGAVVNLASDTALWGAPNLLAYVASKGAVTAMTKSLAREFGPDNITVNAIAPGLTLVEATEYVPEHRHKLYHDQRALSREQVPADVSGAVVFALSDLSRFVTGQLLPVNGGFVMN</sequence>
<name>A0A7Y9ITP9_9BURK</name>
<dbReference type="Gene3D" id="3.40.50.720">
    <property type="entry name" value="NAD(P)-binding Rossmann-like Domain"/>
    <property type="match status" value="1"/>
</dbReference>
<dbReference type="InterPro" id="IPR002347">
    <property type="entry name" value="SDR_fam"/>
</dbReference>
<evidence type="ECO:0000313" key="5">
    <source>
        <dbReference type="EMBL" id="NYE82856.1"/>
    </source>
</evidence>